<accession>A0AA39MD49</accession>
<dbReference type="Proteomes" id="UP001175226">
    <property type="component" value="Unassembled WGS sequence"/>
</dbReference>
<protein>
    <submittedName>
        <fullName evidence="1">Uncharacterized protein</fullName>
    </submittedName>
</protein>
<name>A0AA39MD49_9AGAR</name>
<sequence>MSSESLLAAVNEKIWEYETIKAVSSAQFGIKFSILANDITLISVQRWEVLSNGCNVVRGMNGSACCKDVTVRAGLADGCWSSYIPTSSKAPLIAGHGLQAKSYRSTADSHAWSLDYGHLTWCLVYLHPESLLQGEPGFGSFPAMTRRQLLLHPCSLATLFGVIHMGSRDTVAWMCTVTVLSKPLRDLYPGVGHRFYNQDHGFPTAVGCYTTRKEVQEISDTTILMRNVRLTRRCIEMGAVRTGLMLVYFPEVSSNGANVRMQVYTNAPREPWACAGILFEWQGRMIDESMIIEGDIDPLAARKQFLGGLEDDSRSIVHRSNKPGSAVYEFPYLRCNECICTLFASHTMKNSTDEFQVIWNWLKC</sequence>
<proteinExistence type="predicted"/>
<reference evidence="1" key="1">
    <citation type="submission" date="2023-06" db="EMBL/GenBank/DDBJ databases">
        <authorList>
            <consortium name="Lawrence Berkeley National Laboratory"/>
            <person name="Ahrendt S."/>
            <person name="Sahu N."/>
            <person name="Indic B."/>
            <person name="Wong-Bajracharya J."/>
            <person name="Merenyi Z."/>
            <person name="Ke H.-M."/>
            <person name="Monk M."/>
            <person name="Kocsube S."/>
            <person name="Drula E."/>
            <person name="Lipzen A."/>
            <person name="Balint B."/>
            <person name="Henrissat B."/>
            <person name="Andreopoulos B."/>
            <person name="Martin F.M."/>
            <person name="Harder C.B."/>
            <person name="Rigling D."/>
            <person name="Ford K.L."/>
            <person name="Foster G.D."/>
            <person name="Pangilinan J."/>
            <person name="Papanicolaou A."/>
            <person name="Barry K."/>
            <person name="LaButti K."/>
            <person name="Viragh M."/>
            <person name="Koriabine M."/>
            <person name="Yan M."/>
            <person name="Riley R."/>
            <person name="Champramary S."/>
            <person name="Plett K.L."/>
            <person name="Tsai I.J."/>
            <person name="Slot J."/>
            <person name="Sipos G."/>
            <person name="Plett J."/>
            <person name="Nagy L.G."/>
            <person name="Grigoriev I.V."/>
        </authorList>
    </citation>
    <scope>NUCLEOTIDE SEQUENCE</scope>
    <source>
        <strain evidence="1">FPL87.14</strain>
    </source>
</reference>
<comment type="caution">
    <text evidence="1">The sequence shown here is derived from an EMBL/GenBank/DDBJ whole genome shotgun (WGS) entry which is preliminary data.</text>
</comment>
<organism evidence="1 2">
    <name type="scientific">Armillaria borealis</name>
    <dbReference type="NCBI Taxonomy" id="47425"/>
    <lineage>
        <taxon>Eukaryota</taxon>
        <taxon>Fungi</taxon>
        <taxon>Dikarya</taxon>
        <taxon>Basidiomycota</taxon>
        <taxon>Agaricomycotina</taxon>
        <taxon>Agaricomycetes</taxon>
        <taxon>Agaricomycetidae</taxon>
        <taxon>Agaricales</taxon>
        <taxon>Marasmiineae</taxon>
        <taxon>Physalacriaceae</taxon>
        <taxon>Armillaria</taxon>
    </lineage>
</organism>
<dbReference type="AlphaFoldDB" id="A0AA39MD49"/>
<evidence type="ECO:0000313" key="1">
    <source>
        <dbReference type="EMBL" id="KAK0429857.1"/>
    </source>
</evidence>
<evidence type="ECO:0000313" key="2">
    <source>
        <dbReference type="Proteomes" id="UP001175226"/>
    </source>
</evidence>
<gene>
    <name evidence="1" type="ORF">EV421DRAFT_1744926</name>
</gene>
<keyword evidence="2" id="KW-1185">Reference proteome</keyword>
<dbReference type="EMBL" id="JAUEPT010000199">
    <property type="protein sequence ID" value="KAK0429857.1"/>
    <property type="molecule type" value="Genomic_DNA"/>
</dbReference>